<dbReference type="PANTHER" id="PTHR33991:SF1">
    <property type="entry name" value="DNA REPAIR PROTEIN RECO"/>
    <property type="match status" value="1"/>
</dbReference>
<evidence type="ECO:0000313" key="11">
    <source>
        <dbReference type="Proteomes" id="UP000596252"/>
    </source>
</evidence>
<keyword evidence="5 8" id="KW-0233">DNA recombination</keyword>
<dbReference type="RefSeq" id="WP_203326224.1">
    <property type="nucleotide sequence ID" value="NZ_CP069213.1"/>
</dbReference>
<dbReference type="InterPro" id="IPR003717">
    <property type="entry name" value="RecO"/>
</dbReference>
<keyword evidence="11" id="KW-1185">Reference proteome</keyword>
<evidence type="ECO:0000256" key="8">
    <source>
        <dbReference type="HAMAP-Rule" id="MF_00201"/>
    </source>
</evidence>
<evidence type="ECO:0000259" key="9">
    <source>
        <dbReference type="Pfam" id="PF11967"/>
    </source>
</evidence>
<organism evidence="10 11">
    <name type="scientific">Shewanella litorisediminis</name>
    <dbReference type="NCBI Taxonomy" id="1173586"/>
    <lineage>
        <taxon>Bacteria</taxon>
        <taxon>Pseudomonadati</taxon>
        <taxon>Pseudomonadota</taxon>
        <taxon>Gammaproteobacteria</taxon>
        <taxon>Alteromonadales</taxon>
        <taxon>Shewanellaceae</taxon>
        <taxon>Shewanella</taxon>
    </lineage>
</organism>
<keyword evidence="6 8" id="KW-0234">DNA repair</keyword>
<dbReference type="PANTHER" id="PTHR33991">
    <property type="entry name" value="DNA REPAIR PROTEIN RECO"/>
    <property type="match status" value="1"/>
</dbReference>
<reference evidence="10 11" key="1">
    <citation type="journal article" date="2012" name="Antonie Van Leeuwenhoek">
        <title>Shewanella litorisediminis sp. nov., a gammaproteobacterium isolated from a tidal flat sediment.</title>
        <authorList>
            <person name="Lee M.H."/>
            <person name="Yoon J.H."/>
        </authorList>
    </citation>
    <scope>NUCLEOTIDE SEQUENCE [LARGE SCALE GENOMIC DNA]</scope>
    <source>
        <strain evidence="10 11">SMK1-12</strain>
    </source>
</reference>
<dbReference type="InterPro" id="IPR042242">
    <property type="entry name" value="RecO_C"/>
</dbReference>
<evidence type="ECO:0000256" key="7">
    <source>
        <dbReference type="ARBA" id="ARBA00033409"/>
    </source>
</evidence>
<evidence type="ECO:0000256" key="6">
    <source>
        <dbReference type="ARBA" id="ARBA00023204"/>
    </source>
</evidence>
<comment type="function">
    <text evidence="1 8">Involved in DNA repair and RecF pathway recombination.</text>
</comment>
<name>A0ABX7G5W7_9GAMM</name>
<dbReference type="HAMAP" id="MF_00201">
    <property type="entry name" value="RecO"/>
    <property type="match status" value="1"/>
</dbReference>
<dbReference type="Pfam" id="PF11967">
    <property type="entry name" value="RecO_N"/>
    <property type="match status" value="1"/>
</dbReference>
<comment type="similarity">
    <text evidence="2 8">Belongs to the RecO family.</text>
</comment>
<dbReference type="SUPFAM" id="SSF50249">
    <property type="entry name" value="Nucleic acid-binding proteins"/>
    <property type="match status" value="1"/>
</dbReference>
<evidence type="ECO:0000256" key="5">
    <source>
        <dbReference type="ARBA" id="ARBA00023172"/>
    </source>
</evidence>
<feature type="domain" description="DNA replication/recombination mediator RecO N-terminal" evidence="9">
    <location>
        <begin position="3"/>
        <end position="69"/>
    </location>
</feature>
<evidence type="ECO:0000256" key="4">
    <source>
        <dbReference type="ARBA" id="ARBA00022763"/>
    </source>
</evidence>
<dbReference type="Gene3D" id="1.20.1440.120">
    <property type="entry name" value="Recombination protein O, C-terminal domain"/>
    <property type="match status" value="1"/>
</dbReference>
<evidence type="ECO:0000313" key="10">
    <source>
        <dbReference type="EMBL" id="QRH02628.1"/>
    </source>
</evidence>
<dbReference type="Pfam" id="PF02565">
    <property type="entry name" value="RecO_C"/>
    <property type="match status" value="1"/>
</dbReference>
<sequence length="224" mass="24393">MERGYLLHSRPYRENSAIVNLLVDGAGRVDAIARLGSGKRSSRALLQPFQPLLFSLSGKGELRTLIQPEAYAPAIPLQGDALYAAMYLNELLMRCLSHSHAGEGLFFNYHQTLMSMAKGFCQSQLRYFELSLLEELGACPSLSDDTLGAAISAECAYRPCPEGGLAPSTLEKAISGRAILALAQKELSEADFAAARQLLRFLLAPFVGSKPLVSRQLFANRNKS</sequence>
<evidence type="ECO:0000256" key="1">
    <source>
        <dbReference type="ARBA" id="ARBA00003065"/>
    </source>
</evidence>
<dbReference type="InterPro" id="IPR022572">
    <property type="entry name" value="DNA_rep/recomb_RecO_N"/>
</dbReference>
<protein>
    <recommendedName>
        <fullName evidence="3 8">DNA repair protein RecO</fullName>
    </recommendedName>
    <alternativeName>
        <fullName evidence="7 8">Recombination protein O</fullName>
    </alternativeName>
</protein>
<accession>A0ABX7G5W7</accession>
<evidence type="ECO:0000256" key="2">
    <source>
        <dbReference type="ARBA" id="ARBA00007452"/>
    </source>
</evidence>
<dbReference type="NCBIfam" id="TIGR00613">
    <property type="entry name" value="reco"/>
    <property type="match status" value="1"/>
</dbReference>
<gene>
    <name evidence="8 10" type="primary">recO</name>
    <name evidence="10" type="ORF">JQC75_04180</name>
</gene>
<evidence type="ECO:0000256" key="3">
    <source>
        <dbReference type="ARBA" id="ARBA00021310"/>
    </source>
</evidence>
<dbReference type="Proteomes" id="UP000596252">
    <property type="component" value="Chromosome"/>
</dbReference>
<dbReference type="EMBL" id="CP069213">
    <property type="protein sequence ID" value="QRH02628.1"/>
    <property type="molecule type" value="Genomic_DNA"/>
</dbReference>
<dbReference type="Gene3D" id="2.40.50.140">
    <property type="entry name" value="Nucleic acid-binding proteins"/>
    <property type="match status" value="1"/>
</dbReference>
<dbReference type="InterPro" id="IPR012340">
    <property type="entry name" value="NA-bd_OB-fold"/>
</dbReference>
<keyword evidence="4 8" id="KW-0227">DNA damage</keyword>
<proteinExistence type="inferred from homology"/>